<reference evidence="5 6" key="1">
    <citation type="journal article" date="2017" name="Int. J. Syst. Evol. Microbiol.">
        <title>Mucilaginibacterpsychrotolerans sp. nov., isolated from peatlands.</title>
        <authorList>
            <person name="Deng Y."/>
            <person name="Shen L."/>
            <person name="Xu B."/>
            <person name="Liu Y."/>
            <person name="Gu Z."/>
            <person name="Liu H."/>
            <person name="Zhou Y."/>
        </authorList>
    </citation>
    <scope>NUCLEOTIDE SEQUENCE [LARGE SCALE GENOMIC DNA]</scope>
    <source>
        <strain evidence="5 6">NH7-4</strain>
    </source>
</reference>
<sequence length="332" mass="36422">MTSHSPLTSNHSPIKWGIIGCGRIAHRFMLGLNSLPDNVLSASWSRRAETVDAFVAQYGGLACTSVEDLLASDIDAVYIATLPNSHAEYCIKALNAGKPVLCEKPATLNLPELDEVLAVAREKKLLFMEGMKPPFFPLYRKLTEYVAKDPIGRVAYVRAGSSVADIDPSHPNFSYELAGGSLMGIAIYEAYLAIAWLGEAKEIQAMGYIDDTQIDMFSIFQSRHQHGYAQVYCGFDLHGKGDALICGTLGNVTIHKNWWNPAKATINYLDGRTVVLDEPFTDGGLNYEIAHFAELLRAGEVESPIIPYAMSRGMIGMIDEARKQVGLKFIGE</sequence>
<dbReference type="RefSeq" id="WP_133229138.1">
    <property type="nucleotide sequence ID" value="NZ_SOZE01000008.1"/>
</dbReference>
<dbReference type="SUPFAM" id="SSF55347">
    <property type="entry name" value="Glyceraldehyde-3-phosphate dehydrogenase-like, C-terminal domain"/>
    <property type="match status" value="1"/>
</dbReference>
<evidence type="ECO:0000259" key="3">
    <source>
        <dbReference type="Pfam" id="PF01408"/>
    </source>
</evidence>
<evidence type="ECO:0000259" key="4">
    <source>
        <dbReference type="Pfam" id="PF22725"/>
    </source>
</evidence>
<dbReference type="InterPro" id="IPR000683">
    <property type="entry name" value="Gfo/Idh/MocA-like_OxRdtase_N"/>
</dbReference>
<feature type="domain" description="GFO/IDH/MocA-like oxidoreductase" evidence="4">
    <location>
        <begin position="139"/>
        <end position="251"/>
    </location>
</feature>
<keyword evidence="2" id="KW-0560">Oxidoreductase</keyword>
<gene>
    <name evidence="5" type="ORF">E2R66_10375</name>
</gene>
<dbReference type="PANTHER" id="PTHR22604">
    <property type="entry name" value="OXIDOREDUCTASES"/>
    <property type="match status" value="1"/>
</dbReference>
<dbReference type="GO" id="GO:0000166">
    <property type="term" value="F:nucleotide binding"/>
    <property type="evidence" value="ECO:0007669"/>
    <property type="project" value="InterPro"/>
</dbReference>
<protein>
    <submittedName>
        <fullName evidence="5">Gfo/Idh/MocA family oxidoreductase</fullName>
    </submittedName>
</protein>
<evidence type="ECO:0000313" key="6">
    <source>
        <dbReference type="Proteomes" id="UP000297540"/>
    </source>
</evidence>
<dbReference type="EMBL" id="SOZE01000008">
    <property type="protein sequence ID" value="TFF37983.1"/>
    <property type="molecule type" value="Genomic_DNA"/>
</dbReference>
<dbReference type="InterPro" id="IPR036291">
    <property type="entry name" value="NAD(P)-bd_dom_sf"/>
</dbReference>
<dbReference type="OrthoDB" id="9815825at2"/>
<evidence type="ECO:0000256" key="2">
    <source>
        <dbReference type="ARBA" id="ARBA00023002"/>
    </source>
</evidence>
<evidence type="ECO:0000256" key="1">
    <source>
        <dbReference type="ARBA" id="ARBA00010928"/>
    </source>
</evidence>
<dbReference type="Proteomes" id="UP000297540">
    <property type="component" value="Unassembled WGS sequence"/>
</dbReference>
<name>A0A4Y8SFY7_9SPHI</name>
<dbReference type="Gene3D" id="3.30.360.10">
    <property type="entry name" value="Dihydrodipicolinate Reductase, domain 2"/>
    <property type="match status" value="1"/>
</dbReference>
<organism evidence="5 6">
    <name type="scientific">Mucilaginibacter psychrotolerans</name>
    <dbReference type="NCBI Taxonomy" id="1524096"/>
    <lineage>
        <taxon>Bacteria</taxon>
        <taxon>Pseudomonadati</taxon>
        <taxon>Bacteroidota</taxon>
        <taxon>Sphingobacteriia</taxon>
        <taxon>Sphingobacteriales</taxon>
        <taxon>Sphingobacteriaceae</taxon>
        <taxon>Mucilaginibacter</taxon>
    </lineage>
</organism>
<dbReference type="InterPro" id="IPR055170">
    <property type="entry name" value="GFO_IDH_MocA-like_dom"/>
</dbReference>
<dbReference type="PANTHER" id="PTHR22604:SF105">
    <property type="entry name" value="TRANS-1,2-DIHYDROBENZENE-1,2-DIOL DEHYDROGENASE"/>
    <property type="match status" value="1"/>
</dbReference>
<feature type="domain" description="Gfo/Idh/MocA-like oxidoreductase N-terminal" evidence="3">
    <location>
        <begin position="14"/>
        <end position="130"/>
    </location>
</feature>
<keyword evidence="6" id="KW-1185">Reference proteome</keyword>
<dbReference type="SUPFAM" id="SSF51735">
    <property type="entry name" value="NAD(P)-binding Rossmann-fold domains"/>
    <property type="match status" value="1"/>
</dbReference>
<evidence type="ECO:0000313" key="5">
    <source>
        <dbReference type="EMBL" id="TFF37983.1"/>
    </source>
</evidence>
<accession>A0A4Y8SFY7</accession>
<proteinExistence type="inferred from homology"/>
<comment type="caution">
    <text evidence="5">The sequence shown here is derived from an EMBL/GenBank/DDBJ whole genome shotgun (WGS) entry which is preliminary data.</text>
</comment>
<dbReference type="InterPro" id="IPR050984">
    <property type="entry name" value="Gfo/Idh/MocA_domain"/>
</dbReference>
<dbReference type="Pfam" id="PF22725">
    <property type="entry name" value="GFO_IDH_MocA_C3"/>
    <property type="match status" value="1"/>
</dbReference>
<dbReference type="Gene3D" id="3.40.50.720">
    <property type="entry name" value="NAD(P)-binding Rossmann-like Domain"/>
    <property type="match status" value="1"/>
</dbReference>
<comment type="similarity">
    <text evidence="1">Belongs to the Gfo/Idh/MocA family.</text>
</comment>
<dbReference type="AlphaFoldDB" id="A0A4Y8SFY7"/>
<dbReference type="GO" id="GO:0016491">
    <property type="term" value="F:oxidoreductase activity"/>
    <property type="evidence" value="ECO:0007669"/>
    <property type="project" value="UniProtKB-KW"/>
</dbReference>
<dbReference type="Pfam" id="PF01408">
    <property type="entry name" value="GFO_IDH_MocA"/>
    <property type="match status" value="1"/>
</dbReference>